<accession>A0AAX2KLG5</accession>
<comment type="caution">
    <text evidence="1">The sequence shown here is derived from an EMBL/GenBank/DDBJ whole genome shotgun (WGS) entry which is preliminary data.</text>
</comment>
<evidence type="ECO:0000313" key="1">
    <source>
        <dbReference type="EMBL" id="STP63604.1"/>
    </source>
</evidence>
<name>A0AAX2KLG5_ENTFL</name>
<dbReference type="RefSeq" id="WP_002359324.1">
    <property type="nucleotide sequence ID" value="NZ_CP085298.1"/>
</dbReference>
<evidence type="ECO:0000313" key="2">
    <source>
        <dbReference type="Proteomes" id="UP000254396"/>
    </source>
</evidence>
<dbReference type="AlphaFoldDB" id="A0AAX2KLG5"/>
<protein>
    <submittedName>
        <fullName evidence="1">Uncharacterized protein</fullName>
    </submittedName>
</protein>
<dbReference type="EMBL" id="UGIX01000001">
    <property type="protein sequence ID" value="STP63604.1"/>
    <property type="molecule type" value="Genomic_DNA"/>
</dbReference>
<proteinExistence type="predicted"/>
<sequence length="74" mass="8652">MSKMFRKKNGLTNRQVLAICTKFQCKKNEFVAHRLSDGYLVAVNNKEYRVKFSEGFFSKIVYAKEVQRKGARKS</sequence>
<gene>
    <name evidence="1" type="ORF">NCTC13379_00448</name>
</gene>
<reference evidence="1 2" key="1">
    <citation type="submission" date="2018-06" db="EMBL/GenBank/DDBJ databases">
        <authorList>
            <consortium name="Pathogen Informatics"/>
            <person name="Doyle S."/>
        </authorList>
    </citation>
    <scope>NUCLEOTIDE SEQUENCE [LARGE SCALE GENOMIC DNA]</scope>
    <source>
        <strain evidence="1 2">NCTC13379</strain>
    </source>
</reference>
<organism evidence="1 2">
    <name type="scientific">Enterococcus faecalis</name>
    <name type="common">Streptococcus faecalis</name>
    <dbReference type="NCBI Taxonomy" id="1351"/>
    <lineage>
        <taxon>Bacteria</taxon>
        <taxon>Bacillati</taxon>
        <taxon>Bacillota</taxon>
        <taxon>Bacilli</taxon>
        <taxon>Lactobacillales</taxon>
        <taxon>Enterococcaceae</taxon>
        <taxon>Enterococcus</taxon>
    </lineage>
</organism>
<dbReference type="Proteomes" id="UP000254396">
    <property type="component" value="Unassembled WGS sequence"/>
</dbReference>